<name>A0AB39BSX2_9BACI</name>
<dbReference type="AlphaFoldDB" id="A0AB39BSX2"/>
<feature type="transmembrane region" description="Helical" evidence="1">
    <location>
        <begin position="427"/>
        <end position="448"/>
    </location>
</feature>
<dbReference type="RefSeq" id="WP_368504282.1">
    <property type="nucleotide sequence ID" value="NZ_CP162551.1"/>
</dbReference>
<reference evidence="2" key="1">
    <citation type="submission" date="2024-07" db="EMBL/GenBank/DDBJ databases">
        <title>Identification and characteristics of an arsenic-resistant bacterial isolate, which belongs to a novel species.</title>
        <authorList>
            <person name="Juszczyk A."/>
            <person name="Kowalczyk A."/>
            <person name="Was K."/>
            <person name="Kosowicz W."/>
            <person name="Budzyn A."/>
            <person name="Latowski D."/>
        </authorList>
    </citation>
    <scope>NUCLEOTIDE SEQUENCE</scope>
    <source>
        <strain evidence="2">As8PL</strain>
    </source>
</reference>
<feature type="transmembrane region" description="Helical" evidence="1">
    <location>
        <begin position="161"/>
        <end position="186"/>
    </location>
</feature>
<sequence>MFKGLVIFSMCLLFLLYSFFPINLIELTLSILAAIILLSVINQVKVPQKMISLILLLSGISIYVLMNVHITDALQGLLRNLPLLSLLLLVPLLAIPMKISGYLESTYHYLSKWQNDSNKAFMGLTSLLSLLAPVLNMGSVRLVHEVARDVQFPTKLLGKSYFIGFSTAMLWSPYFASVALVLVSVNVRVTDYILVGLGYAVIQLGLGMLLFRFAKLENEVERIEAIPNATNNESLHRLNIVKLISMIVGMIVSLLVLESFTTLSMLVLVSLISLIIPILWWIGSKQKSRMKDAFQEYLLSISSKSQNEIVLFLSAGFFGSAIAYTSVARIIETTMGWASSVSLLFFIGLVVVIVSLFAMAGVHQIIIVPLLAMYAGTDVTGITPVALAVIFLMAWALSSILSPLNAINMLVSSLLGRSGFTTGMKWNGVYLFLLFVVGVLMAYSIQLLS</sequence>
<feature type="transmembrane region" description="Helical" evidence="1">
    <location>
        <begin position="385"/>
        <end position="407"/>
    </location>
</feature>
<keyword evidence="1" id="KW-0472">Membrane</keyword>
<feature type="transmembrane region" description="Helical" evidence="1">
    <location>
        <begin position="235"/>
        <end position="257"/>
    </location>
</feature>
<feature type="transmembrane region" description="Helical" evidence="1">
    <location>
        <begin position="81"/>
        <end position="100"/>
    </location>
</feature>
<proteinExistence type="predicted"/>
<feature type="transmembrane region" description="Helical" evidence="1">
    <location>
        <begin position="192"/>
        <end position="214"/>
    </location>
</feature>
<feature type="transmembrane region" description="Helical" evidence="1">
    <location>
        <begin position="263"/>
        <end position="282"/>
    </location>
</feature>
<dbReference type="EMBL" id="CP162551">
    <property type="protein sequence ID" value="XDI36903.1"/>
    <property type="molecule type" value="Genomic_DNA"/>
</dbReference>
<organism evidence="2">
    <name type="scientific">Alkalihalophilus sp. As8PL</name>
    <dbReference type="NCBI Taxonomy" id="3237103"/>
    <lineage>
        <taxon>Bacteria</taxon>
        <taxon>Bacillati</taxon>
        <taxon>Bacillota</taxon>
        <taxon>Bacilli</taxon>
        <taxon>Bacillales</taxon>
        <taxon>Bacillaceae</taxon>
        <taxon>Alkalihalophilus</taxon>
    </lineage>
</organism>
<keyword evidence="1" id="KW-0812">Transmembrane</keyword>
<feature type="transmembrane region" description="Helical" evidence="1">
    <location>
        <begin position="12"/>
        <end position="38"/>
    </location>
</feature>
<accession>A0AB39BSX2</accession>
<gene>
    <name evidence="2" type="ORF">AB3N04_19860</name>
</gene>
<feature type="transmembrane region" description="Helical" evidence="1">
    <location>
        <begin position="309"/>
        <end position="331"/>
    </location>
</feature>
<keyword evidence="1" id="KW-1133">Transmembrane helix</keyword>
<feature type="transmembrane region" description="Helical" evidence="1">
    <location>
        <begin position="50"/>
        <end position="69"/>
    </location>
</feature>
<protein>
    <submittedName>
        <fullName evidence="2">Uncharacterized protein</fullName>
    </submittedName>
</protein>
<evidence type="ECO:0000313" key="2">
    <source>
        <dbReference type="EMBL" id="XDI36903.1"/>
    </source>
</evidence>
<feature type="transmembrane region" description="Helical" evidence="1">
    <location>
        <begin position="343"/>
        <end position="373"/>
    </location>
</feature>
<evidence type="ECO:0000256" key="1">
    <source>
        <dbReference type="SAM" id="Phobius"/>
    </source>
</evidence>
<feature type="transmembrane region" description="Helical" evidence="1">
    <location>
        <begin position="120"/>
        <end position="140"/>
    </location>
</feature>